<dbReference type="EMBL" id="AP026709">
    <property type="protein sequence ID" value="BDQ37689.1"/>
    <property type="molecule type" value="Genomic_DNA"/>
</dbReference>
<evidence type="ECO:0000313" key="4">
    <source>
        <dbReference type="Proteomes" id="UP001317742"/>
    </source>
</evidence>
<feature type="chain" id="PRO_5045036436" evidence="1">
    <location>
        <begin position="23"/>
        <end position="290"/>
    </location>
</feature>
<dbReference type="InterPro" id="IPR037523">
    <property type="entry name" value="VOC_core"/>
</dbReference>
<evidence type="ECO:0000313" key="3">
    <source>
        <dbReference type="EMBL" id="BDQ37689.1"/>
    </source>
</evidence>
<evidence type="ECO:0000259" key="2">
    <source>
        <dbReference type="PROSITE" id="PS51819"/>
    </source>
</evidence>
<dbReference type="Pfam" id="PF00903">
    <property type="entry name" value="Glyoxalase"/>
    <property type="match status" value="2"/>
</dbReference>
<dbReference type="PROSITE" id="PS51819">
    <property type="entry name" value="VOC"/>
    <property type="match status" value="1"/>
</dbReference>
<dbReference type="PANTHER" id="PTHR33993:SF14">
    <property type="entry name" value="GB|AAF24581.1"/>
    <property type="match status" value="1"/>
</dbReference>
<dbReference type="PROSITE" id="PS51257">
    <property type="entry name" value="PROKAR_LIPOPROTEIN"/>
    <property type="match status" value="1"/>
</dbReference>
<name>A0ABN6S5Z6_9BACT</name>
<dbReference type="InterPro" id="IPR029068">
    <property type="entry name" value="Glyas_Bleomycin-R_OHBP_Dase"/>
</dbReference>
<gene>
    <name evidence="3" type="ORF">SYK_20490</name>
</gene>
<sequence>MNNFMRCASLTLTLLLLTGLTACSTKVIVPPVTMDAAKLQLNGKFVWFDLFTTDMTTAQNFYDRVFDWDFERANEGNAQVKNIMHQGQFVGNMIGRNSTSGDSQWLSYMSVADTDHAFDAALSAGATGYTPPKEMPNRGRIAVVIDPQKAPVALLHSPVGDPPDAKPRANGWIGAELWTNEVDEAVAFYTRLGGYTSEDVAVHDKVQYKLLLTDDRPRAGVVSIPWKDVDPQWVPYVAVENIKATVELIRANGGRILIEPQMDVRSGRVALFADPTGAVLGIQEMEPEED</sequence>
<dbReference type="PANTHER" id="PTHR33993">
    <property type="entry name" value="GLYOXALASE-RELATED"/>
    <property type="match status" value="1"/>
</dbReference>
<organism evidence="3 4">
    <name type="scientific">Pseudodesulfovibrio nedwellii</name>
    <dbReference type="NCBI Taxonomy" id="2973072"/>
    <lineage>
        <taxon>Bacteria</taxon>
        <taxon>Pseudomonadati</taxon>
        <taxon>Thermodesulfobacteriota</taxon>
        <taxon>Desulfovibrionia</taxon>
        <taxon>Desulfovibrionales</taxon>
        <taxon>Desulfovibrionaceae</taxon>
    </lineage>
</organism>
<keyword evidence="4" id="KW-1185">Reference proteome</keyword>
<evidence type="ECO:0000256" key="1">
    <source>
        <dbReference type="SAM" id="SignalP"/>
    </source>
</evidence>
<dbReference type="Gene3D" id="3.10.180.10">
    <property type="entry name" value="2,3-Dihydroxybiphenyl 1,2-Dioxygenase, domain 1"/>
    <property type="match status" value="2"/>
</dbReference>
<proteinExistence type="predicted"/>
<feature type="domain" description="VOC" evidence="2">
    <location>
        <begin position="169"/>
        <end position="285"/>
    </location>
</feature>
<feature type="signal peptide" evidence="1">
    <location>
        <begin position="1"/>
        <end position="22"/>
    </location>
</feature>
<dbReference type="SUPFAM" id="SSF54593">
    <property type="entry name" value="Glyoxalase/Bleomycin resistance protein/Dihydroxybiphenyl dioxygenase"/>
    <property type="match status" value="2"/>
</dbReference>
<dbReference type="RefSeq" id="WP_281760208.1">
    <property type="nucleotide sequence ID" value="NZ_AP026709.1"/>
</dbReference>
<accession>A0ABN6S5Z6</accession>
<dbReference type="InterPro" id="IPR052164">
    <property type="entry name" value="Anthracycline_SecMetBiosynth"/>
</dbReference>
<dbReference type="Proteomes" id="UP001317742">
    <property type="component" value="Chromosome"/>
</dbReference>
<dbReference type="InterPro" id="IPR004360">
    <property type="entry name" value="Glyas_Fos-R_dOase_dom"/>
</dbReference>
<reference evidence="3 4" key="1">
    <citation type="submission" date="2022-08" db="EMBL/GenBank/DDBJ databases">
        <title>Genome Sequence of the sulphate-reducing bacterium, Pseudodesulfovibrio sp. SYK.</title>
        <authorList>
            <person name="Kondo R."/>
            <person name="Kataoka T."/>
        </authorList>
    </citation>
    <scope>NUCLEOTIDE SEQUENCE [LARGE SCALE GENOMIC DNA]</scope>
    <source>
        <strain evidence="3 4">SYK</strain>
    </source>
</reference>
<keyword evidence="1" id="KW-0732">Signal</keyword>
<protein>
    <submittedName>
        <fullName evidence="3">Glyoxalase</fullName>
    </submittedName>
</protein>
<dbReference type="CDD" id="cd07247">
    <property type="entry name" value="SgaA_N_like"/>
    <property type="match status" value="2"/>
</dbReference>